<gene>
    <name evidence="1" type="ORF">HCJ96_02345</name>
</gene>
<dbReference type="EMBL" id="JAATNW010000001">
    <property type="protein sequence ID" value="NMH58860.1"/>
    <property type="molecule type" value="Genomic_DNA"/>
</dbReference>
<name>A0ABX1QX82_9ALTE</name>
<protein>
    <submittedName>
        <fullName evidence="1">Amino acid ABC transporter substrate-binding protein</fullName>
    </submittedName>
</protein>
<comment type="caution">
    <text evidence="1">The sequence shown here is derived from an EMBL/GenBank/DDBJ whole genome shotgun (WGS) entry which is preliminary data.</text>
</comment>
<evidence type="ECO:0000313" key="2">
    <source>
        <dbReference type="Proteomes" id="UP000709336"/>
    </source>
</evidence>
<accession>A0ABX1QX82</accession>
<sequence length="257" mass="29560">MNVFKYQVASLLALFIVSTHIVAEPERIYRVGVEDVPYYPLQDFRAPENKGVLASILRLFEEKQGISIEFIPLPIHRFSSWYDDGGIDFRIPDNPTWTDKLHPELKFSSPVLQLCNSTIVLAKNADKPPSEIKSIGTLFGFTPSNHWRSRIERGEMELITDSSTKVLTRMLLNEMVDGLDLDYSAIRHEVRELGHDVETVDVYRSVSQALVSYQMSTLHHEGILNQFNDFLQNHRDEIITIKKNFDVLSNSDCKYEL</sequence>
<dbReference type="Gene3D" id="3.40.190.10">
    <property type="entry name" value="Periplasmic binding protein-like II"/>
    <property type="match status" value="2"/>
</dbReference>
<organism evidence="1 2">
    <name type="scientific">Alteromonas ponticola</name>
    <dbReference type="NCBI Taxonomy" id="2720613"/>
    <lineage>
        <taxon>Bacteria</taxon>
        <taxon>Pseudomonadati</taxon>
        <taxon>Pseudomonadota</taxon>
        <taxon>Gammaproteobacteria</taxon>
        <taxon>Alteromonadales</taxon>
        <taxon>Alteromonadaceae</taxon>
        <taxon>Alteromonas/Salinimonas group</taxon>
        <taxon>Alteromonas</taxon>
    </lineage>
</organism>
<keyword evidence="2" id="KW-1185">Reference proteome</keyword>
<evidence type="ECO:0000313" key="1">
    <source>
        <dbReference type="EMBL" id="NMH58860.1"/>
    </source>
</evidence>
<reference evidence="1 2" key="1">
    <citation type="submission" date="2020-03" db="EMBL/GenBank/DDBJ databases">
        <title>Alteromonas ponticola sp. nov., isolated from seawater.</title>
        <authorList>
            <person name="Yoon J.-H."/>
            <person name="Kim Y.-O."/>
        </authorList>
    </citation>
    <scope>NUCLEOTIDE SEQUENCE [LARGE SCALE GENOMIC DNA]</scope>
    <source>
        <strain evidence="1 2">MYP5</strain>
    </source>
</reference>
<proteinExistence type="predicted"/>
<dbReference type="RefSeq" id="WP_169209406.1">
    <property type="nucleotide sequence ID" value="NZ_JAATNW010000001.1"/>
</dbReference>
<dbReference type="SUPFAM" id="SSF53850">
    <property type="entry name" value="Periplasmic binding protein-like II"/>
    <property type="match status" value="1"/>
</dbReference>
<dbReference type="Proteomes" id="UP000709336">
    <property type="component" value="Unassembled WGS sequence"/>
</dbReference>